<dbReference type="OrthoDB" id="425925at2759"/>
<dbReference type="PANTHER" id="PTHR18921:SF2">
    <property type="entry name" value="THYROID RECEPTOR-INTERACTING PROTEIN 11"/>
    <property type="match status" value="1"/>
</dbReference>
<evidence type="ECO:0000256" key="1">
    <source>
        <dbReference type="ARBA" id="ARBA00004555"/>
    </source>
</evidence>
<protein>
    <submittedName>
        <fullName evidence="7">GRIP domain-containing protein RUD3</fullName>
    </submittedName>
</protein>
<dbReference type="Proteomes" id="UP000187283">
    <property type="component" value="Unassembled WGS sequence"/>
</dbReference>
<feature type="coiled-coil region" evidence="4">
    <location>
        <begin position="211"/>
        <end position="336"/>
    </location>
</feature>
<evidence type="ECO:0000313" key="7">
    <source>
        <dbReference type="EMBL" id="OMJ13065.1"/>
    </source>
</evidence>
<evidence type="ECO:0000256" key="2">
    <source>
        <dbReference type="ARBA" id="ARBA00023034"/>
    </source>
</evidence>
<feature type="domain" description="GRIP" evidence="6">
    <location>
        <begin position="534"/>
        <end position="585"/>
    </location>
</feature>
<dbReference type="PROSITE" id="PS50913">
    <property type="entry name" value="GRIP"/>
    <property type="match status" value="1"/>
</dbReference>
<dbReference type="GO" id="GO:0005794">
    <property type="term" value="C:Golgi apparatus"/>
    <property type="evidence" value="ECO:0007669"/>
    <property type="project" value="UniProtKB-SubCell"/>
</dbReference>
<feature type="region of interest" description="Disordered" evidence="5">
    <location>
        <begin position="94"/>
        <end position="160"/>
    </location>
</feature>
<keyword evidence="3 4" id="KW-0175">Coiled coil</keyword>
<feature type="coiled-coil region" evidence="4">
    <location>
        <begin position="10"/>
        <end position="93"/>
    </location>
</feature>
<evidence type="ECO:0000259" key="6">
    <source>
        <dbReference type="PROSITE" id="PS50913"/>
    </source>
</evidence>
<dbReference type="GO" id="GO:0007030">
    <property type="term" value="P:Golgi organization"/>
    <property type="evidence" value="ECO:0007669"/>
    <property type="project" value="TreeGrafter"/>
</dbReference>
<keyword evidence="8" id="KW-1185">Reference proteome</keyword>
<evidence type="ECO:0000256" key="4">
    <source>
        <dbReference type="SAM" id="Coils"/>
    </source>
</evidence>
<reference evidence="7 8" key="1">
    <citation type="submission" date="2017-01" db="EMBL/GenBank/DDBJ databases">
        <authorList>
            <person name="Mah S.A."/>
            <person name="Swanson W.J."/>
            <person name="Moy G.W."/>
            <person name="Vacquier V.D."/>
        </authorList>
    </citation>
    <scope>NUCLEOTIDE SEQUENCE [LARGE SCALE GENOMIC DNA]</scope>
    <source>
        <strain evidence="7 8">GSMNP</strain>
    </source>
</reference>
<feature type="compositionally biased region" description="Basic and acidic residues" evidence="5">
    <location>
        <begin position="147"/>
        <end position="160"/>
    </location>
</feature>
<feature type="compositionally biased region" description="Polar residues" evidence="5">
    <location>
        <begin position="110"/>
        <end position="145"/>
    </location>
</feature>
<organism evidence="7 8">
    <name type="scientific">Smittium culicis</name>
    <dbReference type="NCBI Taxonomy" id="133412"/>
    <lineage>
        <taxon>Eukaryota</taxon>
        <taxon>Fungi</taxon>
        <taxon>Fungi incertae sedis</taxon>
        <taxon>Zoopagomycota</taxon>
        <taxon>Kickxellomycotina</taxon>
        <taxon>Harpellomycetes</taxon>
        <taxon>Harpellales</taxon>
        <taxon>Legeriomycetaceae</taxon>
        <taxon>Smittium</taxon>
    </lineage>
</organism>
<dbReference type="InterPro" id="IPR000237">
    <property type="entry name" value="GRIP_dom"/>
</dbReference>
<evidence type="ECO:0000313" key="8">
    <source>
        <dbReference type="Proteomes" id="UP000187283"/>
    </source>
</evidence>
<dbReference type="InterPro" id="IPR019459">
    <property type="entry name" value="GRAB"/>
</dbReference>
<evidence type="ECO:0000256" key="3">
    <source>
        <dbReference type="ARBA" id="ARBA00023054"/>
    </source>
</evidence>
<dbReference type="AlphaFoldDB" id="A0A1R1XEK1"/>
<sequence>MMSSEASSKKETANKKLALAREHLKALALENEKISQQLEDFSAKEKEWKAEKDALLKEKLALEEEKSKLSSENKSLTAELSLKNDEISNLKEKIAATPTTQPIHTPILGRSSSPTAKSPTLDSNSTADQSKSKSPTLKKSVSLSAKNKFDKSSRPCSPDKSHVCCFKNSETKLDLNWEDFVLKLAKILTIKVNAVKTSKGAITAKQVLEVVQELEKNRAADINKKNNTENDSILNFKKNISAEDTNKKLELVIEEKRQLELEYENLLEKVEKMQSVVKAKMKAESEEIDRLREQKVLDSDRIKDLSAQIEGYSSLNKDLQAQIVQCKSELSQSQENVVMLQYQYEIEQRNALKSSQDFENAKFEFEKKFDGYRRELELLNDSKSNLENKNFQLQMDVSNLLNVQQAWAEEKGMQNTTISNLQSALDSLQHANESETNDLIEKFEIEKSALLSQIADLRNQLDLLEKKKLDSSLEVDIESYNSLKAQFNEQSSTIAQLRQKASLYLLQLQFYLLLIVITLNDHLAETMRRLKDENDEYLLDRRVISSLLVSFFSMKYGDSKRYEVLELISKILQLNEQQNQKIGLIRKAGKQSVSISGSDNDKTDESISDMWISYLLRESSPYEQK</sequence>
<name>A0A1R1XEK1_9FUNG</name>
<accession>A0A1R1XEK1</accession>
<dbReference type="EMBL" id="LSSN01003653">
    <property type="protein sequence ID" value="OMJ13065.1"/>
    <property type="molecule type" value="Genomic_DNA"/>
</dbReference>
<keyword evidence="2" id="KW-0333">Golgi apparatus</keyword>
<dbReference type="Pfam" id="PF10375">
    <property type="entry name" value="GRAB"/>
    <property type="match status" value="1"/>
</dbReference>
<feature type="coiled-coil region" evidence="4">
    <location>
        <begin position="369"/>
        <end position="540"/>
    </location>
</feature>
<dbReference type="GO" id="GO:0006888">
    <property type="term" value="P:endoplasmic reticulum to Golgi vesicle-mediated transport"/>
    <property type="evidence" value="ECO:0007669"/>
    <property type="project" value="TreeGrafter"/>
</dbReference>
<comment type="caution">
    <text evidence="7">The sequence shown here is derived from an EMBL/GenBank/DDBJ whole genome shotgun (WGS) entry which is preliminary data.</text>
</comment>
<dbReference type="PANTHER" id="PTHR18921">
    <property type="entry name" value="MYOSIN HEAVY CHAIN - RELATED"/>
    <property type="match status" value="1"/>
</dbReference>
<dbReference type="STRING" id="133412.A0A1R1XEK1"/>
<evidence type="ECO:0000256" key="5">
    <source>
        <dbReference type="SAM" id="MobiDB-lite"/>
    </source>
</evidence>
<dbReference type="GO" id="GO:0031267">
    <property type="term" value="F:small GTPase binding"/>
    <property type="evidence" value="ECO:0007669"/>
    <property type="project" value="TreeGrafter"/>
</dbReference>
<comment type="subcellular location">
    <subcellularLocation>
        <location evidence="1">Golgi apparatus</location>
    </subcellularLocation>
</comment>
<gene>
    <name evidence="7" type="ORF">AYI70_g8739</name>
</gene>
<proteinExistence type="predicted"/>